<dbReference type="RefSeq" id="YP_008378346.1">
    <property type="nucleotide sequence ID" value="NC_021923.1"/>
</dbReference>
<protein>
    <submittedName>
        <fullName evidence="3">Peptidase MA superfamily</fullName>
    </submittedName>
</protein>
<evidence type="ECO:0000313" key="4">
    <source>
        <dbReference type="Proteomes" id="UP000203768"/>
    </source>
</evidence>
<sequence>MMASRCTSSIVRLLIIILIMSDESCLSKEYTKKSSVIKRTRSTVGGVDNYLDSFENINKLIDDVCTPKRFKSPLCDARILLYKFKIQTFNFKKENDIEKFGAWLRLLNNMYYYRSPSASTSFTYNNIELMDVLSDRCLEWVIVNAGITSEMKRKSYEVFRWISDTWVRFHVKNNYAVFKNTLFSFVNFFNTFMIWTNLDDIYLFKTVMYAYKNVRQSYPLQPRLIDEGALQSVRLALDYPLSMLIPKDVRQLFYILYVVYIEEKKEKTSTESNKDMIASDLILTKTSKLFEGVYERVDKERIMPSLKQFIVGPFVYRLYHNVKDALKVEAMINETNFVYDNVVQFYKRTNVSFNYHYTNMTVYVHENKKMYETLGPLWVIDTDNGGFTHFNRKSNTIESHVYYENDDDTLPLNYGHEIQHTVMYSLDAIRNVPLWFIEGVANRIGNRKCYRRDHINLKRHINSSIETILAATYGSEILYSMGSVLVAFFYETKPFLLGTMLRSRNFRFTIDKQTNLEFDHFKFNKIHECEKFINENDNGRGEVSDLIQQRYLNTIRGIDFKCRNFIKFDFDNVVFVMTRFKLIKINKKYSHYKVNTQKEIKYNNEPISNFDYNWFLKGILKKTLYHFGDKFNVFEVDSIYTYNSNVYCGTDETITKDVFVFDALAEFGWRSGIWDVVSYLRNKNLHEGRSFIQNHLNNLKTCQLFLNPPNIYGSEGAFNNNHLEQCVLNVDRLTRMDTLNDTEKNTIIDVRGNTIIHLIAMFNHKLYKSNAYADNVANYDGLKPSDIFYYSVNFETYFKRTIHKYCYAFIDSYMLTTTTIKPTTLTSTIVNYHTYKPITSTSPKPTTTLLKPMTTSPKPTTTTKSTISLRSTTTTEPTTTSTKPTIISSIPKVIITSTASTNTVSTENDTKYNTTYITINTSLSSVYMYYVIIGLVISFLILLILIISINVLITNCIVSKRFKRNNLDKKNNVISSNVSFNKNKFYNNDEEFVIKLFE</sequence>
<dbReference type="GeneID" id="16489530"/>
<name>S5N9F3_9ABAC</name>
<organism evidence="3 4">
    <name type="scientific">Hemileuca sp. nucleopolyhedrovirus</name>
    <dbReference type="NCBI Taxonomy" id="1367203"/>
    <lineage>
        <taxon>Viruses</taxon>
        <taxon>Viruses incertae sedis</taxon>
        <taxon>Naldaviricetes</taxon>
        <taxon>Lefavirales</taxon>
        <taxon>Baculoviridae</taxon>
        <taxon>Alphabaculovirus</taxon>
        <taxon>Alphabaculovirus heleucae</taxon>
        <taxon>Hemileuca species nucleopolyhedrovirus</taxon>
    </lineage>
</organism>
<evidence type="ECO:0000256" key="1">
    <source>
        <dbReference type="SAM" id="MobiDB-lite"/>
    </source>
</evidence>
<keyword evidence="4" id="KW-1185">Reference proteome</keyword>
<evidence type="ECO:0000256" key="2">
    <source>
        <dbReference type="SAM" id="Phobius"/>
    </source>
</evidence>
<keyword evidence="2" id="KW-0472">Membrane</keyword>
<dbReference type="EMBL" id="KF158713">
    <property type="protein sequence ID" value="AGR56882.1"/>
    <property type="molecule type" value="Genomic_DNA"/>
</dbReference>
<dbReference type="Proteomes" id="UP000203768">
    <property type="component" value="Segment"/>
</dbReference>
<feature type="transmembrane region" description="Helical" evidence="2">
    <location>
        <begin position="927"/>
        <end position="953"/>
    </location>
</feature>
<proteinExistence type="predicted"/>
<accession>S5N9F3</accession>
<keyword evidence="2" id="KW-0812">Transmembrane</keyword>
<evidence type="ECO:0000313" key="3">
    <source>
        <dbReference type="EMBL" id="AGR56882.1"/>
    </source>
</evidence>
<reference evidence="3 4" key="1">
    <citation type="journal article" date="2013" name="Virus Genes">
        <title>The genome of a baculovirus isolated from Hemileuca sp. encodes a serpin ortholog.</title>
        <authorList>
            <person name="Rohrmann G.F."/>
            <person name="Erlandson M.A."/>
            <person name="Theilmann D.A."/>
        </authorList>
    </citation>
    <scope>NUCLEOTIDE SEQUENCE [LARGE SCALE GENOMIC DNA]</scope>
</reference>
<feature type="region of interest" description="Disordered" evidence="1">
    <location>
        <begin position="847"/>
        <end position="883"/>
    </location>
</feature>
<gene>
    <name evidence="3" type="ORF">Hesp130</name>
</gene>
<dbReference type="KEGG" id="vg:16489530"/>
<dbReference type="OrthoDB" id="6830at10239"/>
<keyword evidence="2" id="KW-1133">Transmembrane helix</keyword>